<dbReference type="InterPro" id="IPR001077">
    <property type="entry name" value="COMT_C"/>
</dbReference>
<dbReference type="Gene3D" id="3.40.50.150">
    <property type="entry name" value="Vaccinia Virus protein VP39"/>
    <property type="match status" value="1"/>
</dbReference>
<dbReference type="InterPro" id="IPR049480">
    <property type="entry name" value="BVU_1015-like_N"/>
</dbReference>
<dbReference type="InterPro" id="IPR036390">
    <property type="entry name" value="WH_DNA-bd_sf"/>
</dbReference>
<dbReference type="GO" id="GO:0008171">
    <property type="term" value="F:O-methyltransferase activity"/>
    <property type="evidence" value="ECO:0007669"/>
    <property type="project" value="InterPro"/>
</dbReference>
<name>A0A1M6BB33_9BACE</name>
<sequence length="361" mass="41368">MKLFPSLQKRYTKERFTAVQAQRLAQEIAFGPIVFQVSRLMLKFGIFRLLSDNREGMSLEQISQATGLSRYAAQVLLEASLTIGTLLVKEDRYLLAKAGWFLLNDEMTRVNMDFNQDVNYKGLFHLEEALVNSRPEGLKELGDWPTIYEGLSGLPEQVQKSWFGFDHFYSDNSFDQALEIVFSHSPHTLLDVGGNTGRWAAKCVQYNKEVEVTIMDLPQQLEMMKQKTENTPGHERIHGHGANLLDKNMPFPKGFDAIWMSQFLDCFSEEEVISILSRAARSMSVDGRLYIMETFWDRQKFETAAYCLTQISIYFTAMANGNSKMYHSDDMARCIREAGLEIEEIYDNLGLGHSIVKCKLR</sequence>
<dbReference type="Gene3D" id="1.20.58.1390">
    <property type="match status" value="1"/>
</dbReference>
<dbReference type="PROSITE" id="PS51683">
    <property type="entry name" value="SAM_OMT_II"/>
    <property type="match status" value="1"/>
</dbReference>
<dbReference type="CDD" id="cd02440">
    <property type="entry name" value="AdoMet_MTases"/>
    <property type="match status" value="1"/>
</dbReference>
<dbReference type="EMBL" id="FQZN01000002">
    <property type="protein sequence ID" value="SHI45877.1"/>
    <property type="molecule type" value="Genomic_DNA"/>
</dbReference>
<reference evidence="7" key="1">
    <citation type="submission" date="2016-11" db="EMBL/GenBank/DDBJ databases">
        <authorList>
            <person name="Varghese N."/>
            <person name="Submissions S."/>
        </authorList>
    </citation>
    <scope>NUCLEOTIDE SEQUENCE [LARGE SCALE GENOMIC DNA]</scope>
    <source>
        <strain evidence="7">DSM 26884</strain>
    </source>
</reference>
<keyword evidence="3" id="KW-0949">S-adenosyl-L-methionine</keyword>
<keyword evidence="2" id="KW-0808">Transferase</keyword>
<evidence type="ECO:0000259" key="4">
    <source>
        <dbReference type="Pfam" id="PF00891"/>
    </source>
</evidence>
<feature type="domain" description="O-methyltransferase C-terminal" evidence="4">
    <location>
        <begin position="187"/>
        <end position="325"/>
    </location>
</feature>
<dbReference type="InterPro" id="IPR016461">
    <property type="entry name" value="COMT-like"/>
</dbReference>
<evidence type="ECO:0000256" key="1">
    <source>
        <dbReference type="ARBA" id="ARBA00022603"/>
    </source>
</evidence>
<keyword evidence="1 6" id="KW-0489">Methyltransferase</keyword>
<dbReference type="InterPro" id="IPR036388">
    <property type="entry name" value="WH-like_DNA-bd_sf"/>
</dbReference>
<dbReference type="SUPFAM" id="SSF53335">
    <property type="entry name" value="S-adenosyl-L-methionine-dependent methyltransferases"/>
    <property type="match status" value="1"/>
</dbReference>
<proteinExistence type="predicted"/>
<dbReference type="InterPro" id="IPR029063">
    <property type="entry name" value="SAM-dependent_MTases_sf"/>
</dbReference>
<dbReference type="GeneID" id="92710804"/>
<dbReference type="PANTHER" id="PTHR43712">
    <property type="entry name" value="PUTATIVE (AFU_ORTHOLOGUE AFUA_4G14580)-RELATED"/>
    <property type="match status" value="1"/>
</dbReference>
<feature type="domain" description="BVU-1015-like N-terminal dimerisation-like" evidence="5">
    <location>
        <begin position="22"/>
        <end position="93"/>
    </location>
</feature>
<accession>A0A1M6BB33</accession>
<evidence type="ECO:0000313" key="6">
    <source>
        <dbReference type="EMBL" id="SHI45877.1"/>
    </source>
</evidence>
<evidence type="ECO:0000313" key="7">
    <source>
        <dbReference type="Proteomes" id="UP000184192"/>
    </source>
</evidence>
<dbReference type="AlphaFoldDB" id="A0A1M6BB33"/>
<protein>
    <submittedName>
        <fullName evidence="6">Ubiquinone/menaquinone biosynthesis C-methylase UbiE</fullName>
    </submittedName>
</protein>
<gene>
    <name evidence="6" type="ORF">SAMN05444350_102269</name>
</gene>
<evidence type="ECO:0000256" key="2">
    <source>
        <dbReference type="ARBA" id="ARBA00022679"/>
    </source>
</evidence>
<dbReference type="PANTHER" id="PTHR43712:SF2">
    <property type="entry name" value="O-METHYLTRANSFERASE CICE"/>
    <property type="match status" value="1"/>
</dbReference>
<dbReference type="GO" id="GO:0032259">
    <property type="term" value="P:methylation"/>
    <property type="evidence" value="ECO:0007669"/>
    <property type="project" value="UniProtKB-KW"/>
</dbReference>
<evidence type="ECO:0000259" key="5">
    <source>
        <dbReference type="Pfam" id="PF21212"/>
    </source>
</evidence>
<dbReference type="RefSeq" id="WP_025831810.1">
    <property type="nucleotide sequence ID" value="NZ_FQZN01000002.1"/>
</dbReference>
<dbReference type="Gene3D" id="1.10.10.10">
    <property type="entry name" value="Winged helix-like DNA-binding domain superfamily/Winged helix DNA-binding domain"/>
    <property type="match status" value="1"/>
</dbReference>
<organism evidence="6 7">
    <name type="scientific">Bacteroides stercorirosoris</name>
    <dbReference type="NCBI Taxonomy" id="871324"/>
    <lineage>
        <taxon>Bacteria</taxon>
        <taxon>Pseudomonadati</taxon>
        <taxon>Bacteroidota</taxon>
        <taxon>Bacteroidia</taxon>
        <taxon>Bacteroidales</taxon>
        <taxon>Bacteroidaceae</taxon>
        <taxon>Bacteroides</taxon>
    </lineage>
</organism>
<dbReference type="eggNOG" id="COG2226">
    <property type="taxonomic scope" value="Bacteria"/>
</dbReference>
<dbReference type="Pfam" id="PF00891">
    <property type="entry name" value="Methyltransf_2"/>
    <property type="match status" value="1"/>
</dbReference>
<evidence type="ECO:0000256" key="3">
    <source>
        <dbReference type="ARBA" id="ARBA00022691"/>
    </source>
</evidence>
<keyword evidence="6" id="KW-0830">Ubiquinone</keyword>
<keyword evidence="7" id="KW-1185">Reference proteome</keyword>
<dbReference type="SUPFAM" id="SSF46785">
    <property type="entry name" value="Winged helix' DNA-binding domain"/>
    <property type="match status" value="1"/>
</dbReference>
<dbReference type="Proteomes" id="UP000184192">
    <property type="component" value="Unassembled WGS sequence"/>
</dbReference>
<dbReference type="Pfam" id="PF21212">
    <property type="entry name" value="Dimerisation2-like_dom"/>
    <property type="match status" value="1"/>
</dbReference>